<dbReference type="AlphaFoldDB" id="A0A820HJZ9"/>
<reference evidence="1" key="1">
    <citation type="submission" date="2021-02" db="EMBL/GenBank/DDBJ databases">
        <authorList>
            <person name="Nowell W R."/>
        </authorList>
    </citation>
    <scope>NUCLEOTIDE SEQUENCE</scope>
</reference>
<dbReference type="EMBL" id="CAJOBE010031875">
    <property type="protein sequence ID" value="CAF4294582.1"/>
    <property type="molecule type" value="Genomic_DNA"/>
</dbReference>
<gene>
    <name evidence="1" type="ORF">FNK824_LOCUS40401</name>
</gene>
<evidence type="ECO:0000313" key="1">
    <source>
        <dbReference type="EMBL" id="CAF4294582.1"/>
    </source>
</evidence>
<protein>
    <submittedName>
        <fullName evidence="1">Uncharacterized protein</fullName>
    </submittedName>
</protein>
<comment type="caution">
    <text evidence="1">The sequence shown here is derived from an EMBL/GenBank/DDBJ whole genome shotgun (WGS) entry which is preliminary data.</text>
</comment>
<proteinExistence type="predicted"/>
<feature type="non-terminal residue" evidence="1">
    <location>
        <position position="28"/>
    </location>
</feature>
<accession>A0A820HJZ9</accession>
<dbReference type="Proteomes" id="UP000663874">
    <property type="component" value="Unassembled WGS sequence"/>
</dbReference>
<sequence>MIIDLFFKILNEPLLNSKRAIRYAFDQI</sequence>
<evidence type="ECO:0000313" key="2">
    <source>
        <dbReference type="Proteomes" id="UP000663874"/>
    </source>
</evidence>
<name>A0A820HJZ9_9BILA</name>
<organism evidence="1 2">
    <name type="scientific">Rotaria sordida</name>
    <dbReference type="NCBI Taxonomy" id="392033"/>
    <lineage>
        <taxon>Eukaryota</taxon>
        <taxon>Metazoa</taxon>
        <taxon>Spiralia</taxon>
        <taxon>Gnathifera</taxon>
        <taxon>Rotifera</taxon>
        <taxon>Eurotatoria</taxon>
        <taxon>Bdelloidea</taxon>
        <taxon>Philodinida</taxon>
        <taxon>Philodinidae</taxon>
        <taxon>Rotaria</taxon>
    </lineage>
</organism>